<evidence type="ECO:0000313" key="7">
    <source>
        <dbReference type="EMBL" id="KAJ3701310.1"/>
    </source>
</evidence>
<evidence type="ECO:0000256" key="2">
    <source>
        <dbReference type="ARBA" id="ARBA00007441"/>
    </source>
</evidence>
<sequence length="401" mass="44421">MTTQPRLAKRAVETNTPVMVEIQKLQRSKENLMSLAQGVVYWQPPEKALNKVKEMVWDPIVSKYGADEGLPELREALLEKLRKENKLTNSSVMVTAGANQAFVNIVLTLCDPGDSVVMFAPYYFNAYMSFQMTGITDILVGPADPNTFHPDLEWLEKTLSQKGDKPVPKLVTVVNPGNPSGVYIPLPTLKRISDICRKAGSWFVVDNTYEYFMYDGLKHECLEGSHIVNVFSFSKAYGMMGWRVGYIAYPTEVDGFAEQLLKVQDNIPICASIISQKLALHSLEVGPGWIQERVQDLVKNREILIKALSPLGEGAVKGGEGAIYLWAKLPDKYSDDFEVVKWLVHKHSIVVVPGSACGAPGYLRISFGGLKEDDCQLAADRLKGGFEQLVTEGMVGIDGTE</sequence>
<keyword evidence="3" id="KW-0032">Aminotransferase</keyword>
<dbReference type="PANTHER" id="PTHR46383:SF5">
    <property type="entry name" value="AMINOTRANSFERASE CLASS I_CLASSII DOMAIN-CONTAINING PROTEIN"/>
    <property type="match status" value="1"/>
</dbReference>
<organism evidence="7 8">
    <name type="scientific">Rhynchospora tenuis</name>
    <dbReference type="NCBI Taxonomy" id="198213"/>
    <lineage>
        <taxon>Eukaryota</taxon>
        <taxon>Viridiplantae</taxon>
        <taxon>Streptophyta</taxon>
        <taxon>Embryophyta</taxon>
        <taxon>Tracheophyta</taxon>
        <taxon>Spermatophyta</taxon>
        <taxon>Magnoliopsida</taxon>
        <taxon>Liliopsida</taxon>
        <taxon>Poales</taxon>
        <taxon>Cyperaceae</taxon>
        <taxon>Cyperoideae</taxon>
        <taxon>Rhynchosporeae</taxon>
        <taxon>Rhynchospora</taxon>
    </lineage>
</organism>
<reference evidence="7 8" key="1">
    <citation type="journal article" date="2022" name="Cell">
        <title>Repeat-based holocentromeres influence genome architecture and karyotype evolution.</title>
        <authorList>
            <person name="Hofstatter P.G."/>
            <person name="Thangavel G."/>
            <person name="Lux T."/>
            <person name="Neumann P."/>
            <person name="Vondrak T."/>
            <person name="Novak P."/>
            <person name="Zhang M."/>
            <person name="Costa L."/>
            <person name="Castellani M."/>
            <person name="Scott A."/>
            <person name="Toegelov H."/>
            <person name="Fuchs J."/>
            <person name="Mata-Sucre Y."/>
            <person name="Dias Y."/>
            <person name="Vanzela A.L.L."/>
            <person name="Huettel B."/>
            <person name="Almeida C.C.S."/>
            <person name="Simkova H."/>
            <person name="Souza G."/>
            <person name="Pedrosa-Harand A."/>
            <person name="Macas J."/>
            <person name="Mayer K.F.X."/>
            <person name="Houben A."/>
            <person name="Marques A."/>
        </authorList>
    </citation>
    <scope>NUCLEOTIDE SEQUENCE [LARGE SCALE GENOMIC DNA]</scope>
    <source>
        <strain evidence="7">RhyTen1mFocal</strain>
    </source>
</reference>
<dbReference type="InterPro" id="IPR015424">
    <property type="entry name" value="PyrdxlP-dep_Trfase"/>
</dbReference>
<proteinExistence type="inferred from homology"/>
<evidence type="ECO:0000313" key="8">
    <source>
        <dbReference type="Proteomes" id="UP001210211"/>
    </source>
</evidence>
<feature type="domain" description="Aminotransferase class I/classII large" evidence="6">
    <location>
        <begin position="31"/>
        <end position="382"/>
    </location>
</feature>
<dbReference type="CDD" id="cd00609">
    <property type="entry name" value="AAT_like"/>
    <property type="match status" value="1"/>
</dbReference>
<evidence type="ECO:0000256" key="4">
    <source>
        <dbReference type="ARBA" id="ARBA00022679"/>
    </source>
</evidence>
<evidence type="ECO:0000256" key="5">
    <source>
        <dbReference type="ARBA" id="ARBA00022898"/>
    </source>
</evidence>
<keyword evidence="5" id="KW-0663">Pyridoxal phosphate</keyword>
<dbReference type="AlphaFoldDB" id="A0AAD5ZNZ9"/>
<keyword evidence="8" id="KW-1185">Reference proteome</keyword>
<comment type="caution">
    <text evidence="7">The sequence shown here is derived from an EMBL/GenBank/DDBJ whole genome shotgun (WGS) entry which is preliminary data.</text>
</comment>
<dbReference type="InterPro" id="IPR050596">
    <property type="entry name" value="AspAT/PAT-like"/>
</dbReference>
<dbReference type="GO" id="GO:0006520">
    <property type="term" value="P:amino acid metabolic process"/>
    <property type="evidence" value="ECO:0007669"/>
    <property type="project" value="InterPro"/>
</dbReference>
<evidence type="ECO:0000259" key="6">
    <source>
        <dbReference type="Pfam" id="PF00155"/>
    </source>
</evidence>
<comment type="similarity">
    <text evidence="2">Belongs to the class-I pyridoxal-phosphate-dependent aminotransferase family.</text>
</comment>
<gene>
    <name evidence="7" type="ORF">LUZ61_005015</name>
</gene>
<dbReference type="PROSITE" id="PS00105">
    <property type="entry name" value="AA_TRANSFER_CLASS_1"/>
    <property type="match status" value="1"/>
</dbReference>
<evidence type="ECO:0000256" key="3">
    <source>
        <dbReference type="ARBA" id="ARBA00022576"/>
    </source>
</evidence>
<evidence type="ECO:0000256" key="1">
    <source>
        <dbReference type="ARBA" id="ARBA00001933"/>
    </source>
</evidence>
<dbReference type="Pfam" id="PF00155">
    <property type="entry name" value="Aminotran_1_2"/>
    <property type="match status" value="1"/>
</dbReference>
<dbReference type="EMBL" id="JAMRDG010000001">
    <property type="protein sequence ID" value="KAJ3701310.1"/>
    <property type="molecule type" value="Genomic_DNA"/>
</dbReference>
<dbReference type="InterPro" id="IPR015421">
    <property type="entry name" value="PyrdxlP-dep_Trfase_major"/>
</dbReference>
<keyword evidence="4" id="KW-0808">Transferase</keyword>
<dbReference type="InterPro" id="IPR004838">
    <property type="entry name" value="NHTrfase_class1_PyrdxlP-BS"/>
</dbReference>
<accession>A0AAD5ZNZ9</accession>
<dbReference type="GO" id="GO:0030170">
    <property type="term" value="F:pyridoxal phosphate binding"/>
    <property type="evidence" value="ECO:0007669"/>
    <property type="project" value="InterPro"/>
</dbReference>
<comment type="cofactor">
    <cofactor evidence="1">
        <name>pyridoxal 5'-phosphate</name>
        <dbReference type="ChEBI" id="CHEBI:597326"/>
    </cofactor>
</comment>
<dbReference type="Gene3D" id="3.40.640.10">
    <property type="entry name" value="Type I PLP-dependent aspartate aminotransferase-like (Major domain)"/>
    <property type="match status" value="1"/>
</dbReference>
<dbReference type="GO" id="GO:0008483">
    <property type="term" value="F:transaminase activity"/>
    <property type="evidence" value="ECO:0007669"/>
    <property type="project" value="UniProtKB-KW"/>
</dbReference>
<protein>
    <recommendedName>
        <fullName evidence="6">Aminotransferase class I/classII large domain-containing protein</fullName>
    </recommendedName>
</protein>
<name>A0AAD5ZNZ9_9POAL</name>
<dbReference type="InterPro" id="IPR004839">
    <property type="entry name" value="Aminotransferase_I/II_large"/>
</dbReference>
<dbReference type="SUPFAM" id="SSF53383">
    <property type="entry name" value="PLP-dependent transferases"/>
    <property type="match status" value="1"/>
</dbReference>
<dbReference type="PANTHER" id="PTHR46383">
    <property type="entry name" value="ASPARTATE AMINOTRANSFERASE"/>
    <property type="match status" value="1"/>
</dbReference>
<dbReference type="Proteomes" id="UP001210211">
    <property type="component" value="Unassembled WGS sequence"/>
</dbReference>